<organism evidence="1">
    <name type="scientific">marine metagenome</name>
    <dbReference type="NCBI Taxonomy" id="408172"/>
    <lineage>
        <taxon>unclassified sequences</taxon>
        <taxon>metagenomes</taxon>
        <taxon>ecological metagenomes</taxon>
    </lineage>
</organism>
<dbReference type="EMBL" id="UINC01007550">
    <property type="protein sequence ID" value="SVA33960.1"/>
    <property type="molecule type" value="Genomic_DNA"/>
</dbReference>
<gene>
    <name evidence="1" type="ORF">METZ01_LOCUS86814</name>
</gene>
<dbReference type="InterPro" id="IPR036704">
    <property type="entry name" value="RraA/RraA-like_sf"/>
</dbReference>
<evidence type="ECO:0000313" key="1">
    <source>
        <dbReference type="EMBL" id="SVA33960.1"/>
    </source>
</evidence>
<dbReference type="SUPFAM" id="SSF89562">
    <property type="entry name" value="RraA-like"/>
    <property type="match status" value="1"/>
</dbReference>
<sequence length="167" mass="17039">MRVCGPALTVQGAPGDNLWLHRAIAQARSGEVLVVTVGGAHEFGYWGGIMTTASVARGLGGLVIEGCVRDGDELATSGFPVFSCGRAIRGTTKVVDAAGHVGQPIVIGDITVASGDLVVGDADGVVVLARDSVQEVLAAAGAREKKEASIAGALRQGRTTLEVYGWE</sequence>
<dbReference type="Gene3D" id="3.50.30.40">
    <property type="entry name" value="Ribonuclease E inhibitor RraA/RraA-like"/>
    <property type="match status" value="1"/>
</dbReference>
<dbReference type="AlphaFoldDB" id="A0A381V0R7"/>
<dbReference type="InterPro" id="IPR005493">
    <property type="entry name" value="RraA/RraA-like"/>
</dbReference>
<dbReference type="CDD" id="cd16841">
    <property type="entry name" value="RraA_family"/>
    <property type="match status" value="1"/>
</dbReference>
<evidence type="ECO:0008006" key="2">
    <source>
        <dbReference type="Google" id="ProtNLM"/>
    </source>
</evidence>
<dbReference type="Pfam" id="PF03737">
    <property type="entry name" value="RraA-like"/>
    <property type="match status" value="1"/>
</dbReference>
<dbReference type="PANTHER" id="PTHR33254:SF4">
    <property type="entry name" value="4-HYDROXY-4-METHYL-2-OXOGLUTARATE ALDOLASE 3-RELATED"/>
    <property type="match status" value="1"/>
</dbReference>
<dbReference type="PANTHER" id="PTHR33254">
    <property type="entry name" value="4-HYDROXY-4-METHYL-2-OXOGLUTARATE ALDOLASE 3-RELATED"/>
    <property type="match status" value="1"/>
</dbReference>
<accession>A0A381V0R7</accession>
<protein>
    <recommendedName>
        <fullName evidence="2">4-hydroxy-4-methyl-2-oxoglutarate aldolase</fullName>
    </recommendedName>
</protein>
<proteinExistence type="predicted"/>
<name>A0A381V0R7_9ZZZZ</name>
<reference evidence="1" key="1">
    <citation type="submission" date="2018-05" db="EMBL/GenBank/DDBJ databases">
        <authorList>
            <person name="Lanie J.A."/>
            <person name="Ng W.-L."/>
            <person name="Kazmierczak K.M."/>
            <person name="Andrzejewski T.M."/>
            <person name="Davidsen T.M."/>
            <person name="Wayne K.J."/>
            <person name="Tettelin H."/>
            <person name="Glass J.I."/>
            <person name="Rusch D."/>
            <person name="Podicherti R."/>
            <person name="Tsui H.-C.T."/>
            <person name="Winkler M.E."/>
        </authorList>
    </citation>
    <scope>NUCLEOTIDE SEQUENCE</scope>
</reference>